<dbReference type="OrthoDB" id="2873672at2"/>
<keyword evidence="4" id="KW-1185">Reference proteome</keyword>
<name>A0A6I4UR87_9SPHN</name>
<dbReference type="AlphaFoldDB" id="A0A6I4UR87"/>
<keyword evidence="1" id="KW-0812">Transmembrane</keyword>
<evidence type="ECO:0000313" key="3">
    <source>
        <dbReference type="EMBL" id="MXP41412.1"/>
    </source>
</evidence>
<accession>A0A6I4UR87</accession>
<feature type="transmembrane region" description="Helical" evidence="1">
    <location>
        <begin position="48"/>
        <end position="72"/>
    </location>
</feature>
<feature type="domain" description="DUF2231" evidence="2">
    <location>
        <begin position="13"/>
        <end position="135"/>
    </location>
</feature>
<evidence type="ECO:0000313" key="4">
    <source>
        <dbReference type="Proteomes" id="UP000469159"/>
    </source>
</evidence>
<dbReference type="RefSeq" id="WP_160746264.1">
    <property type="nucleotide sequence ID" value="NZ_WTYK01000003.1"/>
</dbReference>
<sequence>MAHPRPLGATFLHPLHAILLAFPVALFSAALATDITYLNTAVIQWSNFSSWLIAGALLFGAPVLLWAIIALIKPRAPGVRGRALLYLVIIALMWAVGLFNAFKHSSDAWSSVGTLGLVLSIVTTVLALVAAWIGYGTSTAREIAR</sequence>
<comment type="caution">
    <text evidence="3">The sequence shown here is derived from an EMBL/GenBank/DDBJ whole genome shotgun (WGS) entry which is preliminary data.</text>
</comment>
<keyword evidence="1" id="KW-0472">Membrane</keyword>
<keyword evidence="1" id="KW-1133">Transmembrane helix</keyword>
<feature type="transmembrane region" description="Helical" evidence="1">
    <location>
        <begin position="108"/>
        <end position="135"/>
    </location>
</feature>
<reference evidence="3 4" key="1">
    <citation type="submission" date="2019-12" db="EMBL/GenBank/DDBJ databases">
        <title>Genomic-based taxomic classification of the family Erythrobacteraceae.</title>
        <authorList>
            <person name="Xu L."/>
        </authorList>
    </citation>
    <scope>NUCLEOTIDE SEQUENCE [LARGE SCALE GENOMIC DNA]</scope>
    <source>
        <strain evidence="3 4">MCCC 1K02066</strain>
    </source>
</reference>
<evidence type="ECO:0000259" key="2">
    <source>
        <dbReference type="Pfam" id="PF09990"/>
    </source>
</evidence>
<protein>
    <recommendedName>
        <fullName evidence="2">DUF2231 domain-containing protein</fullName>
    </recommendedName>
</protein>
<dbReference type="Pfam" id="PF09990">
    <property type="entry name" value="DUF2231"/>
    <property type="match status" value="1"/>
</dbReference>
<dbReference type="Proteomes" id="UP000469159">
    <property type="component" value="Unassembled WGS sequence"/>
</dbReference>
<dbReference type="InterPro" id="IPR019251">
    <property type="entry name" value="DUF2231_TM"/>
</dbReference>
<evidence type="ECO:0000256" key="1">
    <source>
        <dbReference type="SAM" id="Phobius"/>
    </source>
</evidence>
<organism evidence="3 4">
    <name type="scientific">Croceibacterium soli</name>
    <dbReference type="NCBI Taxonomy" id="1739690"/>
    <lineage>
        <taxon>Bacteria</taxon>
        <taxon>Pseudomonadati</taxon>
        <taxon>Pseudomonadota</taxon>
        <taxon>Alphaproteobacteria</taxon>
        <taxon>Sphingomonadales</taxon>
        <taxon>Erythrobacteraceae</taxon>
        <taxon>Croceibacterium</taxon>
    </lineage>
</organism>
<gene>
    <name evidence="3" type="ORF">GRI75_07120</name>
</gene>
<feature type="transmembrane region" description="Helical" evidence="1">
    <location>
        <begin position="84"/>
        <end position="102"/>
    </location>
</feature>
<proteinExistence type="predicted"/>
<dbReference type="EMBL" id="WTYK01000003">
    <property type="protein sequence ID" value="MXP41412.1"/>
    <property type="molecule type" value="Genomic_DNA"/>
</dbReference>